<dbReference type="EMBL" id="CP010537">
    <property type="protein sequence ID" value="AJG21844.1"/>
    <property type="molecule type" value="Genomic_DNA"/>
</dbReference>
<dbReference type="KEGG" id="cbw:RR42_s0248"/>
<dbReference type="Proteomes" id="UP000031843">
    <property type="component" value="Chromosome secondary"/>
</dbReference>
<dbReference type="SUPFAM" id="SSF55785">
    <property type="entry name" value="PYP-like sensor domain (PAS domain)"/>
    <property type="match status" value="1"/>
</dbReference>
<evidence type="ECO:0000256" key="2">
    <source>
        <dbReference type="ARBA" id="ARBA00004429"/>
    </source>
</evidence>
<dbReference type="SUPFAM" id="SSF47384">
    <property type="entry name" value="Homodimeric domain of signal transducing histidine kinase"/>
    <property type="match status" value="1"/>
</dbReference>
<evidence type="ECO:0000259" key="10">
    <source>
        <dbReference type="PROSITE" id="PS50109"/>
    </source>
</evidence>
<dbReference type="STRING" id="68895.RR42_s0248"/>
<feature type="transmembrane region" description="Helical" evidence="9">
    <location>
        <begin position="319"/>
        <end position="337"/>
    </location>
</feature>
<dbReference type="CDD" id="cd00082">
    <property type="entry name" value="HisKA"/>
    <property type="match status" value="1"/>
</dbReference>
<sequence>MPTSLAQLAARALGRVPARMMAGYQRRTLVEWSLLTAAVLALVAACAVLGWSERADKAVYDLSVAAQHHAPGDEIVIVAIDDPSISAIGRWPWRRWVLADLIDRIAADAPRVIGVDVILSEPDALHPEDDRALAGSMARAGNVVLPALAEAGRDGLLVRYPLTGLGSEVGHINIAVDLDGIARQVFLQEGLPGRQLNHFSAAMVGFGKPPRPVSAYRHDGPEDDRGADGWTRDYRLRIPFAGPPGTFRQVSVLDVLGGTLPRDFFRGKSVLVGATASGLGDVFPTPVSRNGHGMSGVEIIANAMQTLQRDTAIVTLPAPWFWLCTLLPVLLASLASLTLTPRNALLVTVVLLAGTLAASLLLVVLGHFWFAPASAVLGCSLLYPLWSWRRQEAALQFLTDELAQLEQEPGLLAMPAGEGEVGSKSGGKSDRKSGRNLDTRMRAVYRMTTRLRDMRQFLADGLEGLPEATVICDRGGRVLLANRRGLLLAPRTLGPLGDMNAPRPGIRELINEVFVQPKAGLDYWDQLCSVYVEADAAHPVQAPPGVELEARDEHPMLLRGAPLRSDTGGVAGLIVSVIDITQVRMAERRREESLRFISHDMRSPQSSILALIDLQNEPGRALPEAALLARIGEHANRTLELADDFIRLARAEATHLNFIEVDLAGVVLDATDELWALASAARIELKVEVDVEEEQSQLLAEPVLLVRAIANLVSNAIKFSPPQTTVTVRLYRVPQGLAIDVADQGRGIAEQDQGRLFQPFARLRDTEQDAPAGSGLGLVFVKTVVERHGGEIKLTSAAGAGATFTIFLPC</sequence>
<dbReference type="PANTHER" id="PTHR43711">
    <property type="entry name" value="TWO-COMPONENT HISTIDINE KINASE"/>
    <property type="match status" value="1"/>
</dbReference>
<dbReference type="Pfam" id="PF08448">
    <property type="entry name" value="PAS_4"/>
    <property type="match status" value="1"/>
</dbReference>
<keyword evidence="5" id="KW-0808">Transferase</keyword>
<evidence type="ECO:0000256" key="7">
    <source>
        <dbReference type="ARBA" id="ARBA00023012"/>
    </source>
</evidence>
<evidence type="ECO:0000256" key="1">
    <source>
        <dbReference type="ARBA" id="ARBA00000085"/>
    </source>
</evidence>
<dbReference type="SMART" id="SM01080">
    <property type="entry name" value="CHASE2"/>
    <property type="match status" value="1"/>
</dbReference>
<dbReference type="Pfam" id="PF02518">
    <property type="entry name" value="HATPase_c"/>
    <property type="match status" value="1"/>
</dbReference>
<protein>
    <recommendedName>
        <fullName evidence="3">histidine kinase</fullName>
        <ecNumber evidence="3">2.7.13.3</ecNumber>
    </recommendedName>
</protein>
<keyword evidence="4" id="KW-0597">Phosphoprotein</keyword>
<dbReference type="PANTHER" id="PTHR43711:SF30">
    <property type="entry name" value="HISTIDINE KINASE"/>
    <property type="match status" value="1"/>
</dbReference>
<dbReference type="InterPro" id="IPR013656">
    <property type="entry name" value="PAS_4"/>
</dbReference>
<keyword evidence="12" id="KW-1185">Reference proteome</keyword>
<keyword evidence="7" id="KW-0902">Two-component regulatory system</keyword>
<gene>
    <name evidence="11" type="ORF">RR42_s0248</name>
</gene>
<keyword evidence="9" id="KW-0472">Membrane</keyword>
<dbReference type="InterPro" id="IPR036097">
    <property type="entry name" value="HisK_dim/P_sf"/>
</dbReference>
<dbReference type="AlphaFoldDB" id="A0A0C4YJ04"/>
<evidence type="ECO:0000313" key="11">
    <source>
        <dbReference type="EMBL" id="AJG21844.1"/>
    </source>
</evidence>
<dbReference type="GO" id="GO:0000155">
    <property type="term" value="F:phosphorelay sensor kinase activity"/>
    <property type="evidence" value="ECO:0007669"/>
    <property type="project" value="InterPro"/>
</dbReference>
<dbReference type="InterPro" id="IPR036890">
    <property type="entry name" value="HATPase_C_sf"/>
</dbReference>
<dbReference type="GO" id="GO:0005886">
    <property type="term" value="C:plasma membrane"/>
    <property type="evidence" value="ECO:0007669"/>
    <property type="project" value="UniProtKB-SubCell"/>
</dbReference>
<evidence type="ECO:0000256" key="9">
    <source>
        <dbReference type="SAM" id="Phobius"/>
    </source>
</evidence>
<feature type="transmembrane region" description="Helical" evidence="9">
    <location>
        <begin position="344"/>
        <end position="363"/>
    </location>
</feature>
<dbReference type="SUPFAM" id="SSF55874">
    <property type="entry name" value="ATPase domain of HSP90 chaperone/DNA topoisomerase II/histidine kinase"/>
    <property type="match status" value="1"/>
</dbReference>
<dbReference type="InterPro" id="IPR003594">
    <property type="entry name" value="HATPase_dom"/>
</dbReference>
<organism evidence="11 12">
    <name type="scientific">Cupriavidus basilensis</name>
    <dbReference type="NCBI Taxonomy" id="68895"/>
    <lineage>
        <taxon>Bacteria</taxon>
        <taxon>Pseudomonadati</taxon>
        <taxon>Pseudomonadota</taxon>
        <taxon>Betaproteobacteria</taxon>
        <taxon>Burkholderiales</taxon>
        <taxon>Burkholderiaceae</taxon>
        <taxon>Cupriavidus</taxon>
    </lineage>
</organism>
<dbReference type="Gene3D" id="3.30.565.10">
    <property type="entry name" value="Histidine kinase-like ATPase, C-terminal domain"/>
    <property type="match status" value="1"/>
</dbReference>
<dbReference type="InterPro" id="IPR007890">
    <property type="entry name" value="CHASE2"/>
</dbReference>
<proteinExistence type="predicted"/>
<dbReference type="Pfam" id="PF05226">
    <property type="entry name" value="CHASE2"/>
    <property type="match status" value="1"/>
</dbReference>
<accession>A0A0C4YJ04</accession>
<reference evidence="11 12" key="1">
    <citation type="journal article" date="2015" name="Genome Announc.">
        <title>Complete Genome Sequence of Cupriavidus basilensis 4G11, Isolated from the Oak Ridge Field Research Center Site.</title>
        <authorList>
            <person name="Ray J."/>
            <person name="Waters R.J."/>
            <person name="Skerker J.M."/>
            <person name="Kuehl J.V."/>
            <person name="Price M.N."/>
            <person name="Huang J."/>
            <person name="Chakraborty R."/>
            <person name="Arkin A.P."/>
            <person name="Deutschbauer A."/>
        </authorList>
    </citation>
    <scope>NUCLEOTIDE SEQUENCE [LARGE SCALE GENOMIC DNA]</scope>
    <source>
        <strain evidence="11">4G11</strain>
    </source>
</reference>
<dbReference type="InterPro" id="IPR035965">
    <property type="entry name" value="PAS-like_dom_sf"/>
</dbReference>
<feature type="transmembrane region" description="Helical" evidence="9">
    <location>
        <begin position="29"/>
        <end position="51"/>
    </location>
</feature>
<evidence type="ECO:0000256" key="4">
    <source>
        <dbReference type="ARBA" id="ARBA00022553"/>
    </source>
</evidence>
<name>A0A0C4YJ04_9BURK</name>
<comment type="catalytic activity">
    <reaction evidence="1">
        <text>ATP + protein L-histidine = ADP + protein N-phospho-L-histidine.</text>
        <dbReference type="EC" id="2.7.13.3"/>
    </reaction>
</comment>
<feature type="domain" description="Histidine kinase" evidence="10">
    <location>
        <begin position="596"/>
        <end position="810"/>
    </location>
</feature>
<dbReference type="CDD" id="cd00075">
    <property type="entry name" value="HATPase"/>
    <property type="match status" value="1"/>
</dbReference>
<dbReference type="InterPro" id="IPR003661">
    <property type="entry name" value="HisK_dim/P_dom"/>
</dbReference>
<dbReference type="InterPro" id="IPR005467">
    <property type="entry name" value="His_kinase_dom"/>
</dbReference>
<evidence type="ECO:0000256" key="8">
    <source>
        <dbReference type="SAM" id="MobiDB-lite"/>
    </source>
</evidence>
<keyword evidence="9" id="KW-0812">Transmembrane</keyword>
<evidence type="ECO:0000256" key="3">
    <source>
        <dbReference type="ARBA" id="ARBA00012438"/>
    </source>
</evidence>
<dbReference type="Gene3D" id="3.30.450.20">
    <property type="entry name" value="PAS domain"/>
    <property type="match status" value="1"/>
</dbReference>
<dbReference type="FunFam" id="3.30.565.10:FF:000006">
    <property type="entry name" value="Sensor histidine kinase WalK"/>
    <property type="match status" value="1"/>
</dbReference>
<dbReference type="PROSITE" id="PS50109">
    <property type="entry name" value="HIS_KIN"/>
    <property type="match status" value="1"/>
</dbReference>
<evidence type="ECO:0000256" key="6">
    <source>
        <dbReference type="ARBA" id="ARBA00022777"/>
    </source>
</evidence>
<feature type="region of interest" description="Disordered" evidence="8">
    <location>
        <begin position="414"/>
        <end position="434"/>
    </location>
</feature>
<dbReference type="Gene3D" id="1.10.287.130">
    <property type="match status" value="1"/>
</dbReference>
<evidence type="ECO:0000313" key="12">
    <source>
        <dbReference type="Proteomes" id="UP000031843"/>
    </source>
</evidence>
<comment type="subcellular location">
    <subcellularLocation>
        <location evidence="2">Cell inner membrane</location>
        <topology evidence="2">Multi-pass membrane protein</topology>
    </subcellularLocation>
</comment>
<keyword evidence="9" id="KW-1133">Transmembrane helix</keyword>
<evidence type="ECO:0000256" key="5">
    <source>
        <dbReference type="ARBA" id="ARBA00022679"/>
    </source>
</evidence>
<dbReference type="EC" id="2.7.13.3" evidence="3"/>
<dbReference type="SMART" id="SM00387">
    <property type="entry name" value="HATPase_c"/>
    <property type="match status" value="1"/>
</dbReference>
<dbReference type="PIRSF" id="PIRSF037347">
    <property type="entry name" value="STHK_CHASE2_PAS_prd"/>
    <property type="match status" value="1"/>
</dbReference>
<keyword evidence="6 11" id="KW-0418">Kinase</keyword>
<dbReference type="InterPro" id="IPR017181">
    <property type="entry name" value="Sig_transdc_His_kin_CHASE2"/>
</dbReference>
<dbReference type="InterPro" id="IPR050736">
    <property type="entry name" value="Sensor_HK_Regulatory"/>
</dbReference>
<dbReference type="InterPro" id="IPR004358">
    <property type="entry name" value="Sig_transdc_His_kin-like_C"/>
</dbReference>
<dbReference type="PRINTS" id="PR00344">
    <property type="entry name" value="BCTRLSENSOR"/>
</dbReference>